<keyword evidence="8" id="KW-1185">Reference proteome</keyword>
<dbReference type="AlphaFoldDB" id="A0A2I0MH01"/>
<dbReference type="GO" id="GO:0005634">
    <property type="term" value="C:nucleus"/>
    <property type="evidence" value="ECO:0007669"/>
    <property type="project" value="UniProtKB-SubCell"/>
</dbReference>
<dbReference type="Pfam" id="PF14713">
    <property type="entry name" value="DUF4464"/>
    <property type="match status" value="1"/>
</dbReference>
<dbReference type="KEGG" id="clv:102093357"/>
<comment type="subcellular location">
    <subcellularLocation>
        <location evidence="3">Cytoplasm</location>
    </subcellularLocation>
    <subcellularLocation>
        <location evidence="2">Nucleus</location>
    </subcellularLocation>
</comment>
<keyword evidence="5" id="KW-0963">Cytoplasm</keyword>
<name>A0A2I0MH01_COLLI</name>
<dbReference type="EMBL" id="AKCR02000013">
    <property type="protein sequence ID" value="PKK28957.1"/>
    <property type="molecule type" value="Genomic_DNA"/>
</dbReference>
<reference evidence="7 8" key="1">
    <citation type="journal article" date="2013" name="Science">
        <title>Genomic diversity and evolution of the head crest in the rock pigeon.</title>
        <authorList>
            <person name="Shapiro M.D."/>
            <person name="Kronenberg Z."/>
            <person name="Li C."/>
            <person name="Domyan E.T."/>
            <person name="Pan H."/>
            <person name="Campbell M."/>
            <person name="Tan H."/>
            <person name="Huff C.D."/>
            <person name="Hu H."/>
            <person name="Vickrey A.I."/>
            <person name="Nielsen S.C."/>
            <person name="Stringham S.A."/>
            <person name="Hu H."/>
            <person name="Willerslev E."/>
            <person name="Gilbert M.T."/>
            <person name="Yandell M."/>
            <person name="Zhang G."/>
            <person name="Wang J."/>
        </authorList>
    </citation>
    <scope>NUCLEOTIDE SEQUENCE [LARGE SCALE GENOMIC DNA]</scope>
    <source>
        <tissue evidence="7">Blood</tissue>
    </source>
</reference>
<evidence type="ECO:0000313" key="7">
    <source>
        <dbReference type="EMBL" id="PKK28957.1"/>
    </source>
</evidence>
<evidence type="ECO:0000256" key="4">
    <source>
        <dbReference type="ARBA" id="ARBA00021436"/>
    </source>
</evidence>
<evidence type="ECO:0000256" key="6">
    <source>
        <dbReference type="ARBA" id="ARBA00023242"/>
    </source>
</evidence>
<dbReference type="Proteomes" id="UP000053872">
    <property type="component" value="Unassembled WGS sequence"/>
</dbReference>
<keyword evidence="6" id="KW-0539">Nucleus</keyword>
<gene>
    <name evidence="7" type="ORF">A306_00006921</name>
</gene>
<evidence type="ECO:0000256" key="1">
    <source>
        <dbReference type="ARBA" id="ARBA00003056"/>
    </source>
</evidence>
<dbReference type="PANTHER" id="PTHR33588">
    <property type="entry name" value="CILIA- AND FLAGELLA-ASSOCIATED PROTEIN 299"/>
    <property type="match status" value="1"/>
</dbReference>
<dbReference type="InterPro" id="IPR027887">
    <property type="entry name" value="DUF4464"/>
</dbReference>
<evidence type="ECO:0000313" key="8">
    <source>
        <dbReference type="Proteomes" id="UP000053872"/>
    </source>
</evidence>
<accession>A0A2I0MH01</accession>
<comment type="function">
    <text evidence="1">May be involved in spermatogenesis.</text>
</comment>
<proteinExistence type="predicted"/>
<dbReference type="InParanoid" id="A0A2I0MH01"/>
<dbReference type="STRING" id="8932.A0A2I0MH01"/>
<evidence type="ECO:0000256" key="3">
    <source>
        <dbReference type="ARBA" id="ARBA00004496"/>
    </source>
</evidence>
<protein>
    <recommendedName>
        <fullName evidence="4">Cilia- and flagella-associated protein 299</fullName>
    </recommendedName>
</protein>
<comment type="caution">
    <text evidence="7">The sequence shown here is derived from an EMBL/GenBank/DDBJ whole genome shotgun (WGS) entry which is preliminary data.</text>
</comment>
<evidence type="ECO:0000256" key="5">
    <source>
        <dbReference type="ARBA" id="ARBA00022490"/>
    </source>
</evidence>
<organism evidence="7 8">
    <name type="scientific">Columba livia</name>
    <name type="common">Rock dove</name>
    <dbReference type="NCBI Taxonomy" id="8932"/>
    <lineage>
        <taxon>Eukaryota</taxon>
        <taxon>Metazoa</taxon>
        <taxon>Chordata</taxon>
        <taxon>Craniata</taxon>
        <taxon>Vertebrata</taxon>
        <taxon>Euteleostomi</taxon>
        <taxon>Archelosauria</taxon>
        <taxon>Archosauria</taxon>
        <taxon>Dinosauria</taxon>
        <taxon>Saurischia</taxon>
        <taxon>Theropoda</taxon>
        <taxon>Coelurosauria</taxon>
        <taxon>Aves</taxon>
        <taxon>Neognathae</taxon>
        <taxon>Neoaves</taxon>
        <taxon>Columbimorphae</taxon>
        <taxon>Columbiformes</taxon>
        <taxon>Columbidae</taxon>
        <taxon>Columba</taxon>
    </lineage>
</organism>
<dbReference type="GO" id="GO:0005737">
    <property type="term" value="C:cytoplasm"/>
    <property type="evidence" value="ECO:0007669"/>
    <property type="project" value="UniProtKB-SubCell"/>
</dbReference>
<dbReference type="PANTHER" id="PTHR33588:SF1">
    <property type="entry name" value="CILIA- AND FLAGELLA-ASSOCIATED PROTEIN 299"/>
    <property type="match status" value="1"/>
</dbReference>
<sequence length="224" mass="25477">MAAAAPPALSFRTYEEYLESQLTALDMYYLESEEVGRQLVELGFRGSGNVLQREEFEARALAAELTAVAPQKSLASVGKELKDNFLRALAEREEANCTGKISSIIFIHDRNSHRQEVSAYIDYAHRLTTDDFEVYFSGKKRLLPRNTDLSFYNWDRNVSTSNSSPNYEVIAEDASGLLFKNKSDRKIINVDPKGYPGDNTTRTPVETDLYFHVVFYDHIIRRGT</sequence>
<evidence type="ECO:0000256" key="2">
    <source>
        <dbReference type="ARBA" id="ARBA00004123"/>
    </source>
</evidence>